<keyword evidence="3" id="KW-0805">Transcription regulation</keyword>
<dbReference type="GO" id="GO:0005829">
    <property type="term" value="C:cytosol"/>
    <property type="evidence" value="ECO:0007669"/>
    <property type="project" value="TreeGrafter"/>
</dbReference>
<dbReference type="Gene3D" id="6.10.250.690">
    <property type="match status" value="1"/>
</dbReference>
<dbReference type="Gene3D" id="1.10.10.10">
    <property type="entry name" value="Winged helix-like DNA-binding domain superfamily/Winged helix DNA-binding domain"/>
    <property type="match status" value="1"/>
</dbReference>
<dbReference type="PANTHER" id="PTHR48111">
    <property type="entry name" value="REGULATOR OF RPOS"/>
    <property type="match status" value="1"/>
</dbReference>
<dbReference type="Pfam" id="PF00072">
    <property type="entry name" value="Response_reg"/>
    <property type="match status" value="1"/>
</dbReference>
<evidence type="ECO:0000256" key="7">
    <source>
        <dbReference type="PROSITE-ProRule" id="PRU01091"/>
    </source>
</evidence>
<keyword evidence="4 7" id="KW-0238">DNA-binding</keyword>
<evidence type="ECO:0000256" key="1">
    <source>
        <dbReference type="ARBA" id="ARBA00022553"/>
    </source>
</evidence>
<dbReference type="CDD" id="cd00383">
    <property type="entry name" value="trans_reg_C"/>
    <property type="match status" value="1"/>
</dbReference>
<evidence type="ECO:0000256" key="3">
    <source>
        <dbReference type="ARBA" id="ARBA00023015"/>
    </source>
</evidence>
<evidence type="ECO:0000259" key="9">
    <source>
        <dbReference type="PROSITE" id="PS51755"/>
    </source>
</evidence>
<accession>A0A4P6MV00</accession>
<dbReference type="SMART" id="SM00862">
    <property type="entry name" value="Trans_reg_C"/>
    <property type="match status" value="1"/>
</dbReference>
<evidence type="ECO:0000313" key="10">
    <source>
        <dbReference type="EMBL" id="QBF45617.1"/>
    </source>
</evidence>
<dbReference type="PROSITE" id="PS51755">
    <property type="entry name" value="OMPR_PHOB"/>
    <property type="match status" value="1"/>
</dbReference>
<dbReference type="Proteomes" id="UP000290408">
    <property type="component" value="Chromosome"/>
</dbReference>
<organism evidence="10 11">
    <name type="scientific">Janibacter limosus</name>
    <dbReference type="NCBI Taxonomy" id="53458"/>
    <lineage>
        <taxon>Bacteria</taxon>
        <taxon>Bacillati</taxon>
        <taxon>Actinomycetota</taxon>
        <taxon>Actinomycetes</taxon>
        <taxon>Micrococcales</taxon>
        <taxon>Intrasporangiaceae</taxon>
        <taxon>Janibacter</taxon>
    </lineage>
</organism>
<dbReference type="CDD" id="cd17574">
    <property type="entry name" value="REC_OmpR"/>
    <property type="match status" value="1"/>
</dbReference>
<dbReference type="Gene3D" id="3.40.50.2300">
    <property type="match status" value="1"/>
</dbReference>
<evidence type="ECO:0000256" key="6">
    <source>
        <dbReference type="PROSITE-ProRule" id="PRU00169"/>
    </source>
</evidence>
<dbReference type="InterPro" id="IPR001789">
    <property type="entry name" value="Sig_transdc_resp-reg_receiver"/>
</dbReference>
<evidence type="ECO:0000313" key="11">
    <source>
        <dbReference type="Proteomes" id="UP000290408"/>
    </source>
</evidence>
<keyword evidence="11" id="KW-1185">Reference proteome</keyword>
<protein>
    <submittedName>
        <fullName evidence="10">Response regulator transcription factor</fullName>
    </submittedName>
</protein>
<dbReference type="GO" id="GO:0032993">
    <property type="term" value="C:protein-DNA complex"/>
    <property type="evidence" value="ECO:0007669"/>
    <property type="project" value="TreeGrafter"/>
</dbReference>
<dbReference type="PROSITE" id="PS50110">
    <property type="entry name" value="RESPONSE_REGULATORY"/>
    <property type="match status" value="1"/>
</dbReference>
<dbReference type="EMBL" id="CP036164">
    <property type="protein sequence ID" value="QBF45617.1"/>
    <property type="molecule type" value="Genomic_DNA"/>
</dbReference>
<sequence>MSSILIAEDHEEIASFIDKGLRAAGHRTTITADGRQAWALAGTGAFDLLVLDVGLPGLDGFEVLRRLRGDGVDLPVIILTARDGVDDTVAGLEGGANDYMTKPFQFAELLARVRLRLREGGAAPADDSALVVGDLSLDIRRRSARVADREVELTAREFALLEAFVEHADQVLSREQLLGMVWDMDFDPGSNVVDVFVRSLRTKIGAERILTVRGVGYRLRPVTG</sequence>
<name>A0A4P6MV00_9MICO</name>
<evidence type="ECO:0000256" key="4">
    <source>
        <dbReference type="ARBA" id="ARBA00023125"/>
    </source>
</evidence>
<dbReference type="GO" id="GO:0000156">
    <property type="term" value="F:phosphorelay response regulator activity"/>
    <property type="evidence" value="ECO:0007669"/>
    <property type="project" value="TreeGrafter"/>
</dbReference>
<dbReference type="SMART" id="SM00448">
    <property type="entry name" value="REC"/>
    <property type="match status" value="1"/>
</dbReference>
<dbReference type="STRING" id="1216970.GCA_001570985_01577"/>
<dbReference type="FunFam" id="1.10.10.10:FF:000005">
    <property type="entry name" value="Two-component system response regulator"/>
    <property type="match status" value="1"/>
</dbReference>
<dbReference type="InterPro" id="IPR011006">
    <property type="entry name" value="CheY-like_superfamily"/>
</dbReference>
<dbReference type="InterPro" id="IPR036388">
    <property type="entry name" value="WH-like_DNA-bd_sf"/>
</dbReference>
<reference evidence="10 11" key="1">
    <citation type="submission" date="2019-02" db="EMBL/GenBank/DDBJ databases">
        <title>Genomic data mining of an Antarctic deep-sea actinobacterium, Janibacterlimosus P3-3-X1.</title>
        <authorList>
            <person name="Liao L."/>
            <person name="Chen B."/>
        </authorList>
    </citation>
    <scope>NUCLEOTIDE SEQUENCE [LARGE SCALE GENOMIC DNA]</scope>
    <source>
        <strain evidence="10 11">P3-3-X1</strain>
    </source>
</reference>
<dbReference type="InterPro" id="IPR001867">
    <property type="entry name" value="OmpR/PhoB-type_DNA-bd"/>
</dbReference>
<dbReference type="KEGG" id="jli:EXU32_04670"/>
<dbReference type="GO" id="GO:0000976">
    <property type="term" value="F:transcription cis-regulatory region binding"/>
    <property type="evidence" value="ECO:0007669"/>
    <property type="project" value="TreeGrafter"/>
</dbReference>
<keyword evidence="5" id="KW-0804">Transcription</keyword>
<feature type="DNA-binding region" description="OmpR/PhoB-type" evidence="7">
    <location>
        <begin position="127"/>
        <end position="221"/>
    </location>
</feature>
<evidence type="ECO:0000256" key="5">
    <source>
        <dbReference type="ARBA" id="ARBA00023163"/>
    </source>
</evidence>
<dbReference type="OrthoDB" id="9812490at2"/>
<dbReference type="GO" id="GO:0006355">
    <property type="term" value="P:regulation of DNA-templated transcription"/>
    <property type="evidence" value="ECO:0007669"/>
    <property type="project" value="InterPro"/>
</dbReference>
<keyword evidence="1 6" id="KW-0597">Phosphoprotein</keyword>
<feature type="domain" description="Response regulatory" evidence="8">
    <location>
        <begin position="3"/>
        <end position="117"/>
    </location>
</feature>
<evidence type="ECO:0000259" key="8">
    <source>
        <dbReference type="PROSITE" id="PS50110"/>
    </source>
</evidence>
<dbReference type="RefSeq" id="WP_130628854.1">
    <property type="nucleotide sequence ID" value="NZ_CP036164.1"/>
</dbReference>
<dbReference type="Pfam" id="PF00486">
    <property type="entry name" value="Trans_reg_C"/>
    <property type="match status" value="1"/>
</dbReference>
<dbReference type="AlphaFoldDB" id="A0A4P6MV00"/>
<dbReference type="InterPro" id="IPR039420">
    <property type="entry name" value="WalR-like"/>
</dbReference>
<evidence type="ECO:0000256" key="2">
    <source>
        <dbReference type="ARBA" id="ARBA00023012"/>
    </source>
</evidence>
<feature type="domain" description="OmpR/PhoB-type" evidence="9">
    <location>
        <begin position="127"/>
        <end position="221"/>
    </location>
</feature>
<feature type="modified residue" description="4-aspartylphosphate" evidence="6">
    <location>
        <position position="52"/>
    </location>
</feature>
<proteinExistence type="predicted"/>
<dbReference type="SUPFAM" id="SSF52172">
    <property type="entry name" value="CheY-like"/>
    <property type="match status" value="1"/>
</dbReference>
<keyword evidence="2" id="KW-0902">Two-component regulatory system</keyword>
<dbReference type="PANTHER" id="PTHR48111:SF38">
    <property type="entry name" value="TWO-COMPONENT RESPONSE REGULATOR"/>
    <property type="match status" value="1"/>
</dbReference>
<gene>
    <name evidence="10" type="ORF">EXU32_04670</name>
</gene>